<dbReference type="AlphaFoldDB" id="A0AAN6GR35"/>
<sequence length="331" mass="34608">MKSAILAAFVLAALNAPWSANGAPHPIANDAVDKAPMQARQRCTIAFWDYWRNPNNCQLIYPGYPGQPPLNPTPRPTSTRSTTTTRSTSTRSTSTSTRPTTTTTRAPTGTTIIVNPTGATTIIGPTTIVGGITIVAPGSTATSTSTTSTTTTPTATVGTPVPSTTTATTTPVSTPVPTGQLTADQQTVLDVSNAYRARHNAPALTWDASLAASAQTVANTCVFQHSNGNYGENLAAGTGNYAYTSAVNNWYDEIADYNFNSPGFSTLTGHFTQLVWASSNLVGCARNTQCTPQQLGFGTGFGTQATFIVCQYRPAGNVIGAFAQNVFPPVN</sequence>
<feature type="region of interest" description="Disordered" evidence="1">
    <location>
        <begin position="139"/>
        <end position="179"/>
    </location>
</feature>
<organism evidence="4 5">
    <name type="scientific">Tilletia horrida</name>
    <dbReference type="NCBI Taxonomy" id="155126"/>
    <lineage>
        <taxon>Eukaryota</taxon>
        <taxon>Fungi</taxon>
        <taxon>Dikarya</taxon>
        <taxon>Basidiomycota</taxon>
        <taxon>Ustilaginomycotina</taxon>
        <taxon>Exobasidiomycetes</taxon>
        <taxon>Tilletiales</taxon>
        <taxon>Tilletiaceae</taxon>
        <taxon>Tilletia</taxon>
    </lineage>
</organism>
<keyword evidence="2" id="KW-0732">Signal</keyword>
<dbReference type="SUPFAM" id="SSF55797">
    <property type="entry name" value="PR-1-like"/>
    <property type="match status" value="1"/>
</dbReference>
<dbReference type="Pfam" id="PF00188">
    <property type="entry name" value="CAP"/>
    <property type="match status" value="1"/>
</dbReference>
<dbReference type="EMBL" id="JAPDMZ010000069">
    <property type="protein sequence ID" value="KAK0552000.1"/>
    <property type="molecule type" value="Genomic_DNA"/>
</dbReference>
<comment type="caution">
    <text evidence="4">The sequence shown here is derived from an EMBL/GenBank/DDBJ whole genome shotgun (WGS) entry which is preliminary data.</text>
</comment>
<evidence type="ECO:0000313" key="4">
    <source>
        <dbReference type="EMBL" id="KAK0552000.1"/>
    </source>
</evidence>
<dbReference type="PANTHER" id="PTHR10334">
    <property type="entry name" value="CYSTEINE-RICH SECRETORY PROTEIN-RELATED"/>
    <property type="match status" value="1"/>
</dbReference>
<keyword evidence="5" id="KW-1185">Reference proteome</keyword>
<feature type="region of interest" description="Disordered" evidence="1">
    <location>
        <begin position="62"/>
        <end position="113"/>
    </location>
</feature>
<dbReference type="PROSITE" id="PS01009">
    <property type="entry name" value="CRISP_1"/>
    <property type="match status" value="1"/>
</dbReference>
<evidence type="ECO:0000259" key="3">
    <source>
        <dbReference type="SMART" id="SM00198"/>
    </source>
</evidence>
<evidence type="ECO:0000256" key="1">
    <source>
        <dbReference type="SAM" id="MobiDB-lite"/>
    </source>
</evidence>
<dbReference type="PROSITE" id="PS01010">
    <property type="entry name" value="CRISP_2"/>
    <property type="match status" value="1"/>
</dbReference>
<feature type="chain" id="PRO_5042999315" evidence="2">
    <location>
        <begin position="23"/>
        <end position="331"/>
    </location>
</feature>
<evidence type="ECO:0000256" key="2">
    <source>
        <dbReference type="SAM" id="SignalP"/>
    </source>
</evidence>
<name>A0AAN6GR35_9BASI</name>
<evidence type="ECO:0000313" key="5">
    <source>
        <dbReference type="Proteomes" id="UP001176517"/>
    </source>
</evidence>
<dbReference type="SMART" id="SM00198">
    <property type="entry name" value="SCP"/>
    <property type="match status" value="1"/>
</dbReference>
<reference evidence="4" key="1">
    <citation type="journal article" date="2023" name="PhytoFront">
        <title>Draft Genome Resources of Seven Strains of Tilletia horrida, Causal Agent of Kernel Smut of Rice.</title>
        <authorList>
            <person name="Khanal S."/>
            <person name="Antony Babu S."/>
            <person name="Zhou X.G."/>
        </authorList>
    </citation>
    <scope>NUCLEOTIDE SEQUENCE</scope>
    <source>
        <strain evidence="4">TX6</strain>
    </source>
</reference>
<dbReference type="InterPro" id="IPR014044">
    <property type="entry name" value="CAP_dom"/>
</dbReference>
<dbReference type="Gene3D" id="3.40.33.10">
    <property type="entry name" value="CAP"/>
    <property type="match status" value="1"/>
</dbReference>
<dbReference type="Proteomes" id="UP001176517">
    <property type="component" value="Unassembled WGS sequence"/>
</dbReference>
<proteinExistence type="predicted"/>
<feature type="compositionally biased region" description="Pro residues" evidence="1">
    <location>
        <begin position="65"/>
        <end position="75"/>
    </location>
</feature>
<dbReference type="InterPro" id="IPR018244">
    <property type="entry name" value="Allrgn_V5/Tpx1_CS"/>
</dbReference>
<protein>
    <submittedName>
        <fullName evidence="4">Sterol-binding protein</fullName>
    </submittedName>
</protein>
<feature type="signal peptide" evidence="2">
    <location>
        <begin position="1"/>
        <end position="22"/>
    </location>
</feature>
<dbReference type="InterPro" id="IPR001283">
    <property type="entry name" value="CRISP-related"/>
</dbReference>
<dbReference type="InterPro" id="IPR035940">
    <property type="entry name" value="CAP_sf"/>
</dbReference>
<dbReference type="GO" id="GO:0005576">
    <property type="term" value="C:extracellular region"/>
    <property type="evidence" value="ECO:0007669"/>
    <property type="project" value="InterPro"/>
</dbReference>
<dbReference type="PRINTS" id="PR00837">
    <property type="entry name" value="V5TPXLIKE"/>
</dbReference>
<feature type="compositionally biased region" description="Low complexity" evidence="1">
    <location>
        <begin position="76"/>
        <end position="113"/>
    </location>
</feature>
<feature type="domain" description="SCP" evidence="3">
    <location>
        <begin position="183"/>
        <end position="320"/>
    </location>
</feature>
<accession>A0AAN6GR35</accession>
<gene>
    <name evidence="4" type="primary">PRY1_2</name>
    <name evidence="4" type="ORF">OC846_003084</name>
</gene>